<protein>
    <submittedName>
        <fullName evidence="2">Uncharacterized protein</fullName>
    </submittedName>
</protein>
<keyword evidence="3" id="KW-1185">Reference proteome</keyword>
<dbReference type="EMBL" id="JBBPFD010000012">
    <property type="protein sequence ID" value="KAK7904687.1"/>
    <property type="molecule type" value="Genomic_DNA"/>
</dbReference>
<name>A0AAW0NSS2_9GOBI</name>
<sequence>MLSNPKLLFVKEKKLWQSGPALDWSWTRARLELDRRWTGAGPALDRSWTEAGPEPDWSRTGAGPELDQMQSESRSLVVILLSPEVQNSNSALHRAHTASSPVPSAHTDTRLCVGTALSAS</sequence>
<gene>
    <name evidence="2" type="ORF">WMY93_017294</name>
</gene>
<evidence type="ECO:0000313" key="2">
    <source>
        <dbReference type="EMBL" id="KAK7904687.1"/>
    </source>
</evidence>
<accession>A0AAW0NSS2</accession>
<comment type="caution">
    <text evidence="2">The sequence shown here is derived from an EMBL/GenBank/DDBJ whole genome shotgun (WGS) entry which is preliminary data.</text>
</comment>
<proteinExistence type="predicted"/>
<evidence type="ECO:0000313" key="3">
    <source>
        <dbReference type="Proteomes" id="UP001460270"/>
    </source>
</evidence>
<evidence type="ECO:0000256" key="1">
    <source>
        <dbReference type="SAM" id="MobiDB-lite"/>
    </source>
</evidence>
<feature type="region of interest" description="Disordered" evidence="1">
    <location>
        <begin position="42"/>
        <end position="67"/>
    </location>
</feature>
<dbReference type="Proteomes" id="UP001460270">
    <property type="component" value="Unassembled WGS sequence"/>
</dbReference>
<reference evidence="3" key="1">
    <citation type="submission" date="2024-04" db="EMBL/GenBank/DDBJ databases">
        <title>Salinicola lusitanus LLJ914,a marine bacterium isolated from the Okinawa Trough.</title>
        <authorList>
            <person name="Li J."/>
        </authorList>
    </citation>
    <scope>NUCLEOTIDE SEQUENCE [LARGE SCALE GENOMIC DNA]</scope>
</reference>
<organism evidence="2 3">
    <name type="scientific">Mugilogobius chulae</name>
    <name type="common">yellowstripe goby</name>
    <dbReference type="NCBI Taxonomy" id="88201"/>
    <lineage>
        <taxon>Eukaryota</taxon>
        <taxon>Metazoa</taxon>
        <taxon>Chordata</taxon>
        <taxon>Craniata</taxon>
        <taxon>Vertebrata</taxon>
        <taxon>Euteleostomi</taxon>
        <taxon>Actinopterygii</taxon>
        <taxon>Neopterygii</taxon>
        <taxon>Teleostei</taxon>
        <taxon>Neoteleostei</taxon>
        <taxon>Acanthomorphata</taxon>
        <taxon>Gobiaria</taxon>
        <taxon>Gobiiformes</taxon>
        <taxon>Gobioidei</taxon>
        <taxon>Gobiidae</taxon>
        <taxon>Gobionellinae</taxon>
        <taxon>Mugilogobius</taxon>
    </lineage>
</organism>
<dbReference type="AlphaFoldDB" id="A0AAW0NSS2"/>